<evidence type="ECO:0000256" key="1">
    <source>
        <dbReference type="ARBA" id="ARBA00004117"/>
    </source>
</evidence>
<evidence type="ECO:0000256" key="2">
    <source>
        <dbReference type="ARBA" id="ARBA00009677"/>
    </source>
</evidence>
<dbReference type="InterPro" id="IPR053967">
    <property type="entry name" value="LlgE_F_G-like_D1"/>
</dbReference>
<dbReference type="InterPro" id="IPR012836">
    <property type="entry name" value="FlgF"/>
</dbReference>
<dbReference type="AlphaFoldDB" id="A0A4D7CCC0"/>
<dbReference type="Pfam" id="PF00460">
    <property type="entry name" value="Flg_bb_rod"/>
    <property type="match status" value="1"/>
</dbReference>
<name>A0A4D7CCC0_9SPHN</name>
<dbReference type="Pfam" id="PF22692">
    <property type="entry name" value="LlgE_F_G_D1"/>
    <property type="match status" value="1"/>
</dbReference>
<evidence type="ECO:0000259" key="6">
    <source>
        <dbReference type="Pfam" id="PF06429"/>
    </source>
</evidence>
<keyword evidence="8" id="KW-0969">Cilium</keyword>
<dbReference type="NCBIfam" id="TIGR02490">
    <property type="entry name" value="flgF"/>
    <property type="match status" value="1"/>
</dbReference>
<dbReference type="PANTHER" id="PTHR30435:SF19">
    <property type="entry name" value="FLAGELLAR BASAL-BODY ROD PROTEIN FLGG"/>
    <property type="match status" value="1"/>
</dbReference>
<evidence type="ECO:0000259" key="7">
    <source>
        <dbReference type="Pfam" id="PF22692"/>
    </source>
</evidence>
<protein>
    <recommendedName>
        <fullName evidence="4">Flagellar basal-body rod protein FlgF</fullName>
    </recommendedName>
</protein>
<feature type="domain" description="Flagellar hook protein FlgE/F/G-like D1" evidence="7">
    <location>
        <begin position="134"/>
        <end position="194"/>
    </location>
</feature>
<feature type="domain" description="Flagellar basal-body/hook protein C-terminal" evidence="6">
    <location>
        <begin position="240"/>
        <end position="284"/>
    </location>
</feature>
<keyword evidence="8" id="KW-0282">Flagellum</keyword>
<keyword evidence="9" id="KW-1185">Reference proteome</keyword>
<accession>A0A4D7CCC0</accession>
<evidence type="ECO:0000256" key="3">
    <source>
        <dbReference type="ARBA" id="ARBA00023143"/>
    </source>
</evidence>
<dbReference type="Proteomes" id="UP000298714">
    <property type="component" value="Chromosome"/>
</dbReference>
<dbReference type="PANTHER" id="PTHR30435">
    <property type="entry name" value="FLAGELLAR PROTEIN"/>
    <property type="match status" value="1"/>
</dbReference>
<dbReference type="EMBL" id="CP039704">
    <property type="protein sequence ID" value="QCI80302.1"/>
    <property type="molecule type" value="Genomic_DNA"/>
</dbReference>
<gene>
    <name evidence="8" type="primary">flgF</name>
    <name evidence="8" type="ORF">E6W36_14635</name>
</gene>
<comment type="subcellular location">
    <subcellularLocation>
        <location evidence="1 4">Bacterial flagellum basal body</location>
    </subcellularLocation>
</comment>
<comment type="subunit">
    <text evidence="4">The basal body constitutes a major portion of the flagellar organelle and consists of five rings (E,L,P,S, and M) mounted on a central rod. The rod consists of about 26 subunits of FlgG in the distal portion, and FlgB, FlgC and FlgF are thought to build up the proximal portion of the rod with about 6 subunits each.</text>
</comment>
<dbReference type="InterPro" id="IPR019776">
    <property type="entry name" value="Flagellar_basal_body_rod_CS"/>
</dbReference>
<dbReference type="InterPro" id="IPR037925">
    <property type="entry name" value="FlgE/F/G-like"/>
</dbReference>
<dbReference type="InterPro" id="IPR001444">
    <property type="entry name" value="Flag_bb_rod_N"/>
</dbReference>
<reference evidence="9" key="1">
    <citation type="submission" date="2019-04" db="EMBL/GenBank/DDBJ databases">
        <title>Complete genome sequence of Sphingomonas sp. W1-2-3.</title>
        <authorList>
            <person name="Im W.T."/>
        </authorList>
    </citation>
    <scope>NUCLEOTIDE SEQUENCE [LARGE SCALE GENOMIC DNA]</scope>
    <source>
        <strain evidence="9">W1-2-3</strain>
    </source>
</reference>
<evidence type="ECO:0000313" key="8">
    <source>
        <dbReference type="EMBL" id="QCI80302.1"/>
    </source>
</evidence>
<proteinExistence type="inferred from homology"/>
<dbReference type="NCBIfam" id="TIGR03506">
    <property type="entry name" value="FlgEFG_subfam"/>
    <property type="match status" value="1"/>
</dbReference>
<dbReference type="PROSITE" id="PS00588">
    <property type="entry name" value="FLAGELLA_BB_ROD"/>
    <property type="match status" value="1"/>
</dbReference>
<feature type="domain" description="Flagellar basal body rod protein N-terminal" evidence="5">
    <location>
        <begin position="50"/>
        <end position="79"/>
    </location>
</feature>
<dbReference type="GO" id="GO:0030694">
    <property type="term" value="C:bacterial-type flagellum basal body, rod"/>
    <property type="evidence" value="ECO:0007669"/>
    <property type="project" value="UniProtKB-UniRule"/>
</dbReference>
<keyword evidence="3 4" id="KW-0975">Bacterial flagellum</keyword>
<evidence type="ECO:0000313" key="9">
    <source>
        <dbReference type="Proteomes" id="UP000298714"/>
    </source>
</evidence>
<dbReference type="InterPro" id="IPR020013">
    <property type="entry name" value="Flagellar_FlgE/F/G"/>
</dbReference>
<dbReference type="InterPro" id="IPR010930">
    <property type="entry name" value="Flg_bb/hook_C_dom"/>
</dbReference>
<comment type="similarity">
    <text evidence="2 4">Belongs to the flagella basal body rod proteins family.</text>
</comment>
<dbReference type="Pfam" id="PF06429">
    <property type="entry name" value="Flg_bbr_C"/>
    <property type="match status" value="1"/>
</dbReference>
<dbReference type="KEGG" id="hgn:E6W36_14635"/>
<evidence type="ECO:0000256" key="4">
    <source>
        <dbReference type="RuleBase" id="RU362116"/>
    </source>
</evidence>
<dbReference type="SUPFAM" id="SSF117143">
    <property type="entry name" value="Flagellar hook protein flgE"/>
    <property type="match status" value="1"/>
</dbReference>
<keyword evidence="8" id="KW-0966">Cell projection</keyword>
<organism evidence="8 9">
    <name type="scientific">Hankyongella ginsenosidimutans</name>
    <dbReference type="NCBI Taxonomy" id="1763828"/>
    <lineage>
        <taxon>Bacteria</taxon>
        <taxon>Pseudomonadati</taxon>
        <taxon>Pseudomonadota</taxon>
        <taxon>Alphaproteobacteria</taxon>
        <taxon>Sphingomonadales</taxon>
        <taxon>Sphingomonadaceae</taxon>
        <taxon>Hankyongella</taxon>
    </lineage>
</organism>
<evidence type="ECO:0000259" key="5">
    <source>
        <dbReference type="Pfam" id="PF00460"/>
    </source>
</evidence>
<sequence length="290" mass="32009">MANLLRKTQSNRGARWMARLLLRSVRIAPKRGQTHRTVIRKTFRMENLNYVALSAQMALRRRMDVIANNIANADTAGFKEEAPIFASYLQRLEGDNVRSANAISFVLDRGTGRDFSTGQIVPTGNPLDIALSDNTFLSVRLPTGDTAYTRNGHLRRSEDGFLVTSAGERVLDANGNDIQLTADDNPLEIAKDGALANANGPRGRLQLVRFDDLSQLRNLGGSLLEGPGAQQIPAGTQAVQTGAYESSNVQPVAELVKMIEVVRTYQSANTMIDKYDELRRRALDRLSRIQ</sequence>
<dbReference type="GO" id="GO:0071978">
    <property type="term" value="P:bacterial-type flagellum-dependent swarming motility"/>
    <property type="evidence" value="ECO:0007669"/>
    <property type="project" value="TreeGrafter"/>
</dbReference>